<dbReference type="InterPro" id="IPR021080">
    <property type="entry name" value="Minor_capsid_protein"/>
</dbReference>
<organism evidence="1">
    <name type="scientific">Siphoviridae sp. ctHxr66</name>
    <dbReference type="NCBI Taxonomy" id="2826237"/>
    <lineage>
        <taxon>Viruses</taxon>
        <taxon>Duplodnaviria</taxon>
        <taxon>Heunggongvirae</taxon>
        <taxon>Uroviricota</taxon>
        <taxon>Caudoviricetes</taxon>
    </lineage>
</organism>
<reference evidence="1" key="1">
    <citation type="journal article" date="2021" name="Proc. Natl. Acad. Sci. U.S.A.">
        <title>A Catalog of Tens of Thousands of Viruses from Human Metagenomes Reveals Hidden Associations with Chronic Diseases.</title>
        <authorList>
            <person name="Tisza M.J."/>
            <person name="Buck C.B."/>
        </authorList>
    </citation>
    <scope>NUCLEOTIDE SEQUENCE</scope>
    <source>
        <strain evidence="1">CtHxr66</strain>
    </source>
</reference>
<accession>A0A8S5MHQ9</accession>
<name>A0A8S5MHQ9_9CAUD</name>
<evidence type="ECO:0000313" key="1">
    <source>
        <dbReference type="EMBL" id="DAD81756.1"/>
    </source>
</evidence>
<dbReference type="Pfam" id="PF11114">
    <property type="entry name" value="Minor_capsid_2"/>
    <property type="match status" value="1"/>
</dbReference>
<dbReference type="EMBL" id="BK014907">
    <property type="protein sequence ID" value="DAD81756.1"/>
    <property type="molecule type" value="Genomic_DNA"/>
</dbReference>
<protein>
    <submittedName>
        <fullName evidence="1">Minor capsid protein</fullName>
    </submittedName>
</protein>
<sequence>MSLKFSVDVSGMDEAKRQLARACGRAESVLAQQVMKDTIPFVPALTGSLTQRTRVVGNEVIYPGPYARFLYYGKVMIDPATGSTYAPKGGHKVVTDRNLVFNTTMHPQAQAHWFDVSKAQNMEKWVRVADKAVKKFGKD</sequence>
<proteinExistence type="predicted"/>